<accession>A0AC61SAJ7</accession>
<name>A0AC61SAJ7_9EURY</name>
<evidence type="ECO:0000313" key="2">
    <source>
        <dbReference type="Proteomes" id="UP000315423"/>
    </source>
</evidence>
<gene>
    <name evidence="1" type="ORF">C5S46_04905</name>
</gene>
<sequence>HRNPVKAGIASKPDDYPWSSHKGYLSVAKKWKWLHKEFIFSMLTKNRKDWVKEYRRFVAIESDEEIAGVLEGKKWPSILGPEKFIDWVKGKYYTLKADQGVPEAKDLAPETDLIINAVCNFYNVRRDELYRSRRGQFNEPRNVAIFLTRKPRRDSLKEIGHQFHMEKYSSISSIIERMKKQMVADRNLKKRVDRVADGVSKSQEQT</sequence>
<organism evidence="1 2">
    <name type="scientific">Candidatus Methanomarinus sp</name>
    <dbReference type="NCBI Taxonomy" id="3386244"/>
    <lineage>
        <taxon>Archaea</taxon>
        <taxon>Methanobacteriati</taxon>
        <taxon>Methanobacteriota</taxon>
        <taxon>Stenosarchaea group</taxon>
        <taxon>Methanomicrobia</taxon>
        <taxon>Methanosarcinales</taxon>
        <taxon>ANME-2 cluster</taxon>
        <taxon>Candidatus Methanocomedenaceae</taxon>
        <taxon>Candidatus Methanomarinus</taxon>
    </lineage>
</organism>
<dbReference type="Proteomes" id="UP000315423">
    <property type="component" value="Unassembled WGS sequence"/>
</dbReference>
<evidence type="ECO:0000313" key="1">
    <source>
        <dbReference type="EMBL" id="TKY91611.1"/>
    </source>
</evidence>
<dbReference type="EMBL" id="QYBA01000162">
    <property type="protein sequence ID" value="TKY91611.1"/>
    <property type="molecule type" value="Genomic_DNA"/>
</dbReference>
<proteinExistence type="predicted"/>
<feature type="non-terminal residue" evidence="1">
    <location>
        <position position="1"/>
    </location>
</feature>
<protein>
    <submittedName>
        <fullName evidence="1">Transposase</fullName>
    </submittedName>
</protein>
<comment type="caution">
    <text evidence="1">The sequence shown here is derived from an EMBL/GenBank/DDBJ whole genome shotgun (WGS) entry which is preliminary data.</text>
</comment>
<reference evidence="1" key="1">
    <citation type="submission" date="2018-09" db="EMBL/GenBank/DDBJ databases">
        <title>A genomic encyclopedia of anaerobic methanotrophic archaea.</title>
        <authorList>
            <person name="Skennerton C.T."/>
            <person name="Chadwick G.L."/>
            <person name="Laso-Perez R."/>
            <person name="Leu A.O."/>
            <person name="Speth D.R."/>
            <person name="Yu H."/>
            <person name="Morgan-Lang C."/>
            <person name="Hatzenpichler R."/>
            <person name="Goudeau D."/>
            <person name="Malmstrom R."/>
            <person name="Woyke T."/>
            <person name="Hallam S."/>
            <person name="Tyson G.W."/>
            <person name="Wegener G."/>
            <person name="Boetius A."/>
            <person name="Orphan V.J."/>
        </authorList>
    </citation>
    <scope>NUCLEOTIDE SEQUENCE</scope>
    <source>
        <strain evidence="1">CONS3730D10UFb2</strain>
    </source>
</reference>